<dbReference type="KEGG" id="pyr:P186_1122"/>
<dbReference type="EMBL" id="CP003098">
    <property type="protein sequence ID" value="AET32555.1"/>
    <property type="molecule type" value="Genomic_DNA"/>
</dbReference>
<accession>G7VCD5</accession>
<evidence type="ECO:0000256" key="1">
    <source>
        <dbReference type="SAM" id="Phobius"/>
    </source>
</evidence>
<evidence type="ECO:0000313" key="3">
    <source>
        <dbReference type="Proteomes" id="UP000005867"/>
    </source>
</evidence>
<keyword evidence="1" id="KW-1133">Transmembrane helix</keyword>
<dbReference type="Proteomes" id="UP000005867">
    <property type="component" value="Chromosome"/>
</dbReference>
<dbReference type="GeneID" id="11595376"/>
<name>G7VCD5_9CREN</name>
<feature type="transmembrane region" description="Helical" evidence="1">
    <location>
        <begin position="12"/>
        <end position="36"/>
    </location>
</feature>
<sequence>MDAGLLRKIAKWPHLGTVAYFAGFLLLSLGAIAALLSYTQPATLVREELEYSFTITSKFDGYVDLVPNPVFGERVRLGSLPVYLSAARNVTVTHSLSFSGGVFRGGVRYDVYLVHPDGWRLLYMANVSLPLSINITDAAVAIDGVAKIFGVSASDFSIQVVARAAGQMVRGPYTVDVELQHPISISVSKGRNRLELVGNLTASKNYNSTRKVAIPVYIAGRPVEEVRTLSVEVAVVGAALVVGATALSARQRKPEEAVDEKLAPLTVEVLEAEVPVAAMLPVASPEVLAKLAKMLERPIIKQKWRGKVRYMVLDRGAAYYYEV</sequence>
<gene>
    <name evidence="2" type="ORF">P186_1122</name>
</gene>
<protein>
    <submittedName>
        <fullName evidence="2">Uncharacterized protein</fullName>
    </submittedName>
</protein>
<keyword evidence="3" id="KW-1185">Reference proteome</keyword>
<dbReference type="HOGENOM" id="CLU_859481_0_0_2"/>
<organism evidence="2 3">
    <name type="scientific">Pyrobaculum ferrireducens</name>
    <dbReference type="NCBI Taxonomy" id="1104324"/>
    <lineage>
        <taxon>Archaea</taxon>
        <taxon>Thermoproteota</taxon>
        <taxon>Thermoprotei</taxon>
        <taxon>Thermoproteales</taxon>
        <taxon>Thermoproteaceae</taxon>
        <taxon>Pyrobaculum</taxon>
    </lineage>
</organism>
<proteinExistence type="predicted"/>
<keyword evidence="1" id="KW-0472">Membrane</keyword>
<dbReference type="RefSeq" id="WP_014288383.1">
    <property type="nucleotide sequence ID" value="NC_016645.1"/>
</dbReference>
<dbReference type="STRING" id="1104324.P186_1122"/>
<dbReference type="BioCyc" id="PSP1104324:GJSN-1094-MONOMER"/>
<dbReference type="AlphaFoldDB" id="G7VCD5"/>
<keyword evidence="1" id="KW-0812">Transmembrane</keyword>
<evidence type="ECO:0000313" key="2">
    <source>
        <dbReference type="EMBL" id="AET32555.1"/>
    </source>
</evidence>
<reference evidence="2 3" key="1">
    <citation type="journal article" date="2012" name="J. Bacteriol.">
        <title>Complete genome sequence of strain 1860, a crenarchaeon of the genus pyrobaculum able to grow with various electron acceptors.</title>
        <authorList>
            <person name="Mardanov A.V."/>
            <person name="Gumerov V.M."/>
            <person name="Slobodkina G.B."/>
            <person name="Beletsky A.V."/>
            <person name="Bonch-Osmolovskaya E.A."/>
            <person name="Ravin N.V."/>
            <person name="Skryabin K.G."/>
        </authorList>
    </citation>
    <scope>NUCLEOTIDE SEQUENCE [LARGE SCALE GENOMIC DNA]</scope>
    <source>
        <strain evidence="2 3">1860</strain>
    </source>
</reference>
<dbReference type="eggNOG" id="arCOG04474">
    <property type="taxonomic scope" value="Archaea"/>
</dbReference>